<feature type="transmembrane region" description="Helical" evidence="1">
    <location>
        <begin position="273"/>
        <end position="293"/>
    </location>
</feature>
<comment type="caution">
    <text evidence="2">The sequence shown here is derived from an EMBL/GenBank/DDBJ whole genome shotgun (WGS) entry which is preliminary data.</text>
</comment>
<accession>A0ABQ3H4B4</accession>
<feature type="transmembrane region" description="Helical" evidence="1">
    <location>
        <begin position="21"/>
        <end position="46"/>
    </location>
</feature>
<feature type="transmembrane region" description="Helical" evidence="1">
    <location>
        <begin position="365"/>
        <end position="388"/>
    </location>
</feature>
<keyword evidence="1" id="KW-0812">Transmembrane</keyword>
<feature type="transmembrane region" description="Helical" evidence="1">
    <location>
        <begin position="421"/>
        <end position="441"/>
    </location>
</feature>
<protein>
    <submittedName>
        <fullName evidence="2">Pellicle/biofilm biosynthesis Wzx-like polysaccharide transporter PelG</fullName>
    </submittedName>
</protein>
<dbReference type="RefSeq" id="WP_189460870.1">
    <property type="nucleotide sequence ID" value="NZ_BMYO01000006.1"/>
</dbReference>
<evidence type="ECO:0000313" key="3">
    <source>
        <dbReference type="Proteomes" id="UP000604737"/>
    </source>
</evidence>
<keyword evidence="1" id="KW-1133">Transmembrane helix</keyword>
<feature type="transmembrane region" description="Helical" evidence="1">
    <location>
        <begin position="395"/>
        <end position="415"/>
    </location>
</feature>
<feature type="transmembrane region" description="Helical" evidence="1">
    <location>
        <begin position="189"/>
        <end position="209"/>
    </location>
</feature>
<feature type="transmembrane region" description="Helical" evidence="1">
    <location>
        <begin position="134"/>
        <end position="155"/>
    </location>
</feature>
<name>A0ABQ3H4B4_9NEIS</name>
<dbReference type="EMBL" id="BMYO01000006">
    <property type="protein sequence ID" value="GHD64130.1"/>
    <property type="molecule type" value="Genomic_DNA"/>
</dbReference>
<dbReference type="InterPro" id="IPR031617">
    <property type="entry name" value="PelG"/>
</dbReference>
<dbReference type="Pfam" id="PF16933">
    <property type="entry name" value="PelG"/>
    <property type="match status" value="1"/>
</dbReference>
<dbReference type="Proteomes" id="UP000604737">
    <property type="component" value="Unassembled WGS sequence"/>
</dbReference>
<keyword evidence="1" id="KW-0472">Membrane</keyword>
<organism evidence="2 3">
    <name type="scientific">Jeongeupia chitinilytica</name>
    <dbReference type="NCBI Taxonomy" id="1041641"/>
    <lineage>
        <taxon>Bacteria</taxon>
        <taxon>Pseudomonadati</taxon>
        <taxon>Pseudomonadota</taxon>
        <taxon>Betaproteobacteria</taxon>
        <taxon>Neisseriales</taxon>
        <taxon>Chitinibacteraceae</taxon>
        <taxon>Jeongeupia</taxon>
    </lineage>
</organism>
<feature type="transmembrane region" description="Helical" evidence="1">
    <location>
        <begin position="338"/>
        <end position="359"/>
    </location>
</feature>
<feature type="transmembrane region" description="Helical" evidence="1">
    <location>
        <begin position="162"/>
        <end position="183"/>
    </location>
</feature>
<keyword evidence="3" id="KW-1185">Reference proteome</keyword>
<feature type="transmembrane region" description="Helical" evidence="1">
    <location>
        <begin position="101"/>
        <end position="128"/>
    </location>
</feature>
<feature type="transmembrane region" description="Helical" evidence="1">
    <location>
        <begin position="66"/>
        <end position="89"/>
    </location>
</feature>
<sequence>MAGIGFELRKLLRRDSYLGQLQAYAYAGLISAGPWILSIIGVQLIGLLSLTVVVPKVAIEQFQVSVTWLLASSLIMTGPLQLAFTRYIADRLYQKLDHHVLPNFVGAQFVTLAVSGLLALVLCFTAFAGEPVGYRVLMFNGFVLLCLIWIAAVFLSGMKRYLAIVLLFALGYGTTVVIALWLRPWGLEGLLAGFVAGHALLAGGLWFLVWQHYPSERLISLQFLRRGRMYPALVLTGLFYNLGIWIDKFIFWLDPSTSQAVIGPLRASPIYDFPIFIAYLSIIPGMAVFLVRIETDFVDYYNRFFDAVREGGSLEQLETYRNEMVFSIRQGLAEIAKIQGLAMLVTYMLAGEIFAWLGLSPLYLPLLYVDVFAAGLQVALLAVLNVFFYLDSRRIVLGLTALFVVANGLLSWLSIRLGSSWYGYGFALALLLTVTTGLLLLNRKLDRLEYETFMLR</sequence>
<evidence type="ECO:0000256" key="1">
    <source>
        <dbReference type="SAM" id="Phobius"/>
    </source>
</evidence>
<feature type="transmembrane region" description="Helical" evidence="1">
    <location>
        <begin position="230"/>
        <end position="253"/>
    </location>
</feature>
<reference evidence="3" key="1">
    <citation type="journal article" date="2019" name="Int. J. Syst. Evol. Microbiol.">
        <title>The Global Catalogue of Microorganisms (GCM) 10K type strain sequencing project: providing services to taxonomists for standard genome sequencing and annotation.</title>
        <authorList>
            <consortium name="The Broad Institute Genomics Platform"/>
            <consortium name="The Broad Institute Genome Sequencing Center for Infectious Disease"/>
            <person name="Wu L."/>
            <person name="Ma J."/>
        </authorList>
    </citation>
    <scope>NUCLEOTIDE SEQUENCE [LARGE SCALE GENOMIC DNA]</scope>
    <source>
        <strain evidence="3">KCTC 23701</strain>
    </source>
</reference>
<evidence type="ECO:0000313" key="2">
    <source>
        <dbReference type="EMBL" id="GHD64130.1"/>
    </source>
</evidence>
<proteinExistence type="predicted"/>
<gene>
    <name evidence="2" type="primary">pelG</name>
    <name evidence="2" type="ORF">GCM10007350_22520</name>
</gene>